<name>A0A1I7XKL5_HETBA</name>
<accession>A0A1I7XKL5</accession>
<dbReference type="AlphaFoldDB" id="A0A1I7XKL5"/>
<proteinExistence type="predicted"/>
<evidence type="ECO:0000313" key="2">
    <source>
        <dbReference type="Proteomes" id="UP000095283"/>
    </source>
</evidence>
<dbReference type="Proteomes" id="UP000095283">
    <property type="component" value="Unplaced"/>
</dbReference>
<keyword evidence="1" id="KW-1133">Transmembrane helix</keyword>
<protein>
    <submittedName>
        <fullName evidence="3">Ovule protein</fullName>
    </submittedName>
</protein>
<reference evidence="3" key="1">
    <citation type="submission" date="2016-11" db="UniProtKB">
        <authorList>
            <consortium name="WormBaseParasite"/>
        </authorList>
    </citation>
    <scope>IDENTIFICATION</scope>
</reference>
<organism evidence="2 3">
    <name type="scientific">Heterorhabditis bacteriophora</name>
    <name type="common">Entomopathogenic nematode worm</name>
    <dbReference type="NCBI Taxonomy" id="37862"/>
    <lineage>
        <taxon>Eukaryota</taxon>
        <taxon>Metazoa</taxon>
        <taxon>Ecdysozoa</taxon>
        <taxon>Nematoda</taxon>
        <taxon>Chromadorea</taxon>
        <taxon>Rhabditida</taxon>
        <taxon>Rhabditina</taxon>
        <taxon>Rhabditomorpha</taxon>
        <taxon>Strongyloidea</taxon>
        <taxon>Heterorhabditidae</taxon>
        <taxon>Heterorhabditis</taxon>
    </lineage>
</organism>
<dbReference type="WBParaSite" id="Hba_18312">
    <property type="protein sequence ID" value="Hba_18312"/>
    <property type="gene ID" value="Hba_18312"/>
</dbReference>
<feature type="transmembrane region" description="Helical" evidence="1">
    <location>
        <begin position="49"/>
        <end position="67"/>
    </location>
</feature>
<keyword evidence="2" id="KW-1185">Reference proteome</keyword>
<keyword evidence="1" id="KW-0812">Transmembrane</keyword>
<evidence type="ECO:0000313" key="3">
    <source>
        <dbReference type="WBParaSite" id="Hba_18312"/>
    </source>
</evidence>
<keyword evidence="1" id="KW-0472">Membrane</keyword>
<sequence>MENTQRLLPWAVQGQYKKRIRYEEPVIIHQQRLKLSCFYSELSFPLKQVLGFIPLLVTNCVGFYLLMT</sequence>
<evidence type="ECO:0000256" key="1">
    <source>
        <dbReference type="SAM" id="Phobius"/>
    </source>
</evidence>